<dbReference type="PANTHER" id="PTHR45348:SF7">
    <property type="entry name" value="ZINC BINDING OXIDOREDUCTASE, PUTATIVE-RELATED"/>
    <property type="match status" value="1"/>
</dbReference>
<dbReference type="InterPro" id="IPR013154">
    <property type="entry name" value="ADH-like_N"/>
</dbReference>
<dbReference type="RefSeq" id="XP_066071956.1">
    <property type="nucleotide sequence ID" value="XM_066215859.1"/>
</dbReference>
<dbReference type="InterPro" id="IPR047122">
    <property type="entry name" value="Trans-enoyl_RdTase-like"/>
</dbReference>
<dbReference type="Proteomes" id="UP001355207">
    <property type="component" value="Chromosome 1"/>
</dbReference>
<protein>
    <recommendedName>
        <fullName evidence="1">Enoyl reductase (ER) domain-containing protein</fullName>
    </recommendedName>
</protein>
<proteinExistence type="predicted"/>
<dbReference type="SMART" id="SM00829">
    <property type="entry name" value="PKS_ER"/>
    <property type="match status" value="1"/>
</dbReference>
<evidence type="ECO:0000313" key="2">
    <source>
        <dbReference type="EMBL" id="WWC85193.1"/>
    </source>
</evidence>
<organism evidence="2 3">
    <name type="scientific">Kwoniella dendrophila CBS 6074</name>
    <dbReference type="NCBI Taxonomy" id="1295534"/>
    <lineage>
        <taxon>Eukaryota</taxon>
        <taxon>Fungi</taxon>
        <taxon>Dikarya</taxon>
        <taxon>Basidiomycota</taxon>
        <taxon>Agaricomycotina</taxon>
        <taxon>Tremellomycetes</taxon>
        <taxon>Tremellales</taxon>
        <taxon>Cryptococcaceae</taxon>
        <taxon>Kwoniella</taxon>
    </lineage>
</organism>
<dbReference type="AlphaFoldDB" id="A0AAX4JJX2"/>
<dbReference type="InterPro" id="IPR011032">
    <property type="entry name" value="GroES-like_sf"/>
</dbReference>
<dbReference type="SUPFAM" id="SSF50129">
    <property type="entry name" value="GroES-like"/>
    <property type="match status" value="1"/>
</dbReference>
<dbReference type="CDD" id="cd08249">
    <property type="entry name" value="enoyl_reductase_like"/>
    <property type="match status" value="1"/>
</dbReference>
<sequence length="342" mass="37295">MSVSIPKTMKAVVEDEKANWANVKEINVPQPGDNEVLVKVAYAAQNAGDWKLASFISTEDSILGCDYSGTIVKLGKNLRSDSLKVGDRIAGTILGGMRKDRGSFAEYLVVESDLTFKVPGNISLEDASTFGVSWLTAGQVINQTQNHPLTQYNNSKTDKQDKWYTIYGGSTSVGLFAIQLAKSLRYKVLTFTSPHSFDLVKSYGADQVINYCDPNAIEQALTITNGGSDFVFDTISHENSFNISLGSLGNGNGEVHTVVYTLLGQEMNFSPRTPDQPTIIPAIPSDREFGVGFFEKTAESITKFDIKANPLDIRQGLESVPKGLENQRDGKVSGKKIVYKIA</sequence>
<dbReference type="InterPro" id="IPR036291">
    <property type="entry name" value="NAD(P)-bd_dom_sf"/>
</dbReference>
<evidence type="ECO:0000313" key="3">
    <source>
        <dbReference type="Proteomes" id="UP001355207"/>
    </source>
</evidence>
<name>A0AAX4JJX2_9TREE</name>
<keyword evidence="3" id="KW-1185">Reference proteome</keyword>
<dbReference type="Gene3D" id="3.90.180.10">
    <property type="entry name" value="Medium-chain alcohol dehydrogenases, catalytic domain"/>
    <property type="match status" value="1"/>
</dbReference>
<gene>
    <name evidence="2" type="ORF">L201_000052</name>
</gene>
<reference evidence="2 3" key="1">
    <citation type="submission" date="2024-01" db="EMBL/GenBank/DDBJ databases">
        <title>Comparative genomics of Cryptococcus and Kwoniella reveals pathogenesis evolution and contrasting modes of karyotype evolution via chromosome fusion or intercentromeric recombination.</title>
        <authorList>
            <person name="Coelho M.A."/>
            <person name="David-Palma M."/>
            <person name="Shea T."/>
            <person name="Bowers K."/>
            <person name="McGinley-Smith S."/>
            <person name="Mohammad A.W."/>
            <person name="Gnirke A."/>
            <person name="Yurkov A.M."/>
            <person name="Nowrousian M."/>
            <person name="Sun S."/>
            <person name="Cuomo C.A."/>
            <person name="Heitman J."/>
        </authorList>
    </citation>
    <scope>NUCLEOTIDE SEQUENCE [LARGE SCALE GENOMIC DNA]</scope>
    <source>
        <strain evidence="2 3">CBS 6074</strain>
    </source>
</reference>
<evidence type="ECO:0000259" key="1">
    <source>
        <dbReference type="SMART" id="SM00829"/>
    </source>
</evidence>
<dbReference type="PANTHER" id="PTHR45348">
    <property type="entry name" value="HYPOTHETICAL OXIDOREDUCTASE (EUROFUNG)"/>
    <property type="match status" value="1"/>
</dbReference>
<dbReference type="Pfam" id="PF08240">
    <property type="entry name" value="ADH_N"/>
    <property type="match status" value="1"/>
</dbReference>
<dbReference type="InterPro" id="IPR013149">
    <property type="entry name" value="ADH-like_C"/>
</dbReference>
<dbReference type="GeneID" id="91090724"/>
<dbReference type="EMBL" id="CP144098">
    <property type="protein sequence ID" value="WWC85193.1"/>
    <property type="molecule type" value="Genomic_DNA"/>
</dbReference>
<dbReference type="InterPro" id="IPR020843">
    <property type="entry name" value="ER"/>
</dbReference>
<dbReference type="Pfam" id="PF00107">
    <property type="entry name" value="ADH_zinc_N"/>
    <property type="match status" value="1"/>
</dbReference>
<accession>A0AAX4JJX2</accession>
<dbReference type="Gene3D" id="3.40.50.720">
    <property type="entry name" value="NAD(P)-binding Rossmann-like Domain"/>
    <property type="match status" value="1"/>
</dbReference>
<feature type="domain" description="Enoyl reductase (ER)" evidence="1">
    <location>
        <begin position="11"/>
        <end position="338"/>
    </location>
</feature>
<dbReference type="GO" id="GO:0016651">
    <property type="term" value="F:oxidoreductase activity, acting on NAD(P)H"/>
    <property type="evidence" value="ECO:0007669"/>
    <property type="project" value="InterPro"/>
</dbReference>
<dbReference type="SUPFAM" id="SSF51735">
    <property type="entry name" value="NAD(P)-binding Rossmann-fold domains"/>
    <property type="match status" value="1"/>
</dbReference>